<dbReference type="SMART" id="SM00642">
    <property type="entry name" value="Aamy"/>
    <property type="match status" value="1"/>
</dbReference>
<dbReference type="InterPro" id="IPR017853">
    <property type="entry name" value="GH"/>
</dbReference>
<dbReference type="FunFam" id="3.90.400.10:FF:000002">
    <property type="entry name" value="Sucrose isomerase"/>
    <property type="match status" value="1"/>
</dbReference>
<dbReference type="SUPFAM" id="SSF51011">
    <property type="entry name" value="Glycosyl hydrolase domain"/>
    <property type="match status" value="1"/>
</dbReference>
<comment type="caution">
    <text evidence="5">The sequence shown here is derived from an EMBL/GenBank/DDBJ whole genome shotgun (WGS) entry which is preliminary data.</text>
</comment>
<name>A0AAW9WDD5_9FIRM</name>
<protein>
    <submittedName>
        <fullName evidence="5">Alpha,alpha-phosphotrehalase</fullName>
        <ecNumber evidence="5">3.2.1.93</ecNumber>
    </submittedName>
</protein>
<dbReference type="Gene3D" id="3.20.20.80">
    <property type="entry name" value="Glycosidases"/>
    <property type="match status" value="1"/>
</dbReference>
<comment type="similarity">
    <text evidence="1">Belongs to the glycosyl hydrolase 13 family.</text>
</comment>
<dbReference type="GO" id="GO:0009313">
    <property type="term" value="P:oligosaccharide catabolic process"/>
    <property type="evidence" value="ECO:0007669"/>
    <property type="project" value="TreeGrafter"/>
</dbReference>
<dbReference type="FunFam" id="3.20.20.80:FF:000064">
    <property type="entry name" value="Oligo-1,6-glucosidase"/>
    <property type="match status" value="2"/>
</dbReference>
<dbReference type="AlphaFoldDB" id="A0AAW9WDD5"/>
<dbReference type="EC" id="3.2.1.93" evidence="5"/>
<dbReference type="PANTHER" id="PTHR10357">
    <property type="entry name" value="ALPHA-AMYLASE FAMILY MEMBER"/>
    <property type="match status" value="1"/>
</dbReference>
<dbReference type="CDD" id="cd11333">
    <property type="entry name" value="AmyAc_SI_OligoGlu_DGase"/>
    <property type="match status" value="1"/>
</dbReference>
<accession>A0AAW9WDD5</accession>
<dbReference type="GO" id="GO:0008788">
    <property type="term" value="F:alpha,alpha-phosphotrehalase activity"/>
    <property type="evidence" value="ECO:0007669"/>
    <property type="project" value="UniProtKB-EC"/>
</dbReference>
<dbReference type="Proteomes" id="UP000434223">
    <property type="component" value="Unassembled WGS sequence"/>
</dbReference>
<evidence type="ECO:0000259" key="4">
    <source>
        <dbReference type="SMART" id="SM00642"/>
    </source>
</evidence>
<evidence type="ECO:0000256" key="2">
    <source>
        <dbReference type="ARBA" id="ARBA00022801"/>
    </source>
</evidence>
<feature type="domain" description="Glycosyl hydrolase family 13 catalytic" evidence="4">
    <location>
        <begin position="13"/>
        <end position="418"/>
    </location>
</feature>
<dbReference type="EMBL" id="WNME01000005">
    <property type="protein sequence ID" value="MUB63320.1"/>
    <property type="molecule type" value="Genomic_DNA"/>
</dbReference>
<reference evidence="5 6" key="1">
    <citation type="submission" date="2019-09" db="EMBL/GenBank/DDBJ databases">
        <title>Draft genome sequencing of Hungatella hathewayi 123Y-2.</title>
        <authorList>
            <person name="Lv Q."/>
            <person name="Li S."/>
        </authorList>
    </citation>
    <scope>NUCLEOTIDE SEQUENCE [LARGE SCALE GENOMIC DNA]</scope>
    <source>
        <strain evidence="5 6">123Y-2</strain>
    </source>
</reference>
<sequence>MTRKWWKEAVVYEIYPKSFRDSNGDGIGDIPGITEKLDYIKDLGANVIWLTPIFKSPQVDNGYDISDYREINPDFGTLDDFKELLKQAHDRDIRVILDMVLNHTSDEHPWFQESRKSKDNPYRDYYIWRPGKDGKEPNNWGNYFYEGRGSAWELDEKTGEYYLHNYSVKMPDLNWNCEKLKADMFDMLRWWLDMGVDGFRLDAVNRLMKPAGLPDSPREPTPPVGVYGYVVDREMCANQPGIHELLREINQEVFSRYDILTVGETGNLKSDKALEYVQEEQQQINMVFHFEVAKRPDLVSVSQFKDVQKRWYGIVEQNGWITQYLSNHDTPRQVSFFGNDTAYRVESAKMLAALIHTLPGTPYVYQGEEIGMTNVDFPSIDYYDEKYTVGKYYTMVEAGADPEEALASLKHISRDNVRTPMQWDGSDNAGFSRNTPWISVNPNYRAINVTEDLQSDDSIFKYYQTLIRLRRENEVLVYGDYTPVLEEDEKIVAYVREYQNQKLFVIANWSEVNAAADLDSMITDFTSCLCNYTESEDRNTLKPYEVRIYCNQNVKLNV</sequence>
<gene>
    <name evidence="5" type="ORF">GNE07_09630</name>
</gene>
<dbReference type="SUPFAM" id="SSF51445">
    <property type="entry name" value="(Trans)glycosidases"/>
    <property type="match status" value="1"/>
</dbReference>
<proteinExistence type="inferred from homology"/>
<dbReference type="PANTHER" id="PTHR10357:SF179">
    <property type="entry name" value="NEUTRAL AND BASIC AMINO ACID TRANSPORT PROTEIN RBAT"/>
    <property type="match status" value="1"/>
</dbReference>
<dbReference type="Gene3D" id="3.90.400.10">
    <property type="entry name" value="Oligo-1,6-glucosidase, Domain 2"/>
    <property type="match status" value="1"/>
</dbReference>
<dbReference type="InterPro" id="IPR013780">
    <property type="entry name" value="Glyco_hydro_b"/>
</dbReference>
<dbReference type="RefSeq" id="WP_055651748.1">
    <property type="nucleotide sequence ID" value="NZ_CZAZ01000035.1"/>
</dbReference>
<dbReference type="Gene3D" id="2.60.40.1180">
    <property type="entry name" value="Golgi alpha-mannosidase II"/>
    <property type="match status" value="1"/>
</dbReference>
<dbReference type="NCBIfam" id="NF008183">
    <property type="entry name" value="PRK10933.1"/>
    <property type="match status" value="1"/>
</dbReference>
<keyword evidence="3 5" id="KW-0326">Glycosidase</keyword>
<keyword evidence="2 5" id="KW-0378">Hydrolase</keyword>
<evidence type="ECO:0000256" key="1">
    <source>
        <dbReference type="ARBA" id="ARBA00008061"/>
    </source>
</evidence>
<organism evidence="5 6">
    <name type="scientific">Hungatella hathewayi</name>
    <dbReference type="NCBI Taxonomy" id="154046"/>
    <lineage>
        <taxon>Bacteria</taxon>
        <taxon>Bacillati</taxon>
        <taxon>Bacillota</taxon>
        <taxon>Clostridia</taxon>
        <taxon>Lachnospirales</taxon>
        <taxon>Lachnospiraceae</taxon>
        <taxon>Hungatella</taxon>
    </lineage>
</organism>
<dbReference type="Pfam" id="PF00128">
    <property type="entry name" value="Alpha-amylase"/>
    <property type="match status" value="1"/>
</dbReference>
<dbReference type="InterPro" id="IPR045857">
    <property type="entry name" value="O16G_dom_2"/>
</dbReference>
<evidence type="ECO:0000313" key="5">
    <source>
        <dbReference type="EMBL" id="MUB63320.1"/>
    </source>
</evidence>
<evidence type="ECO:0000313" key="6">
    <source>
        <dbReference type="Proteomes" id="UP000434223"/>
    </source>
</evidence>
<dbReference type="InterPro" id="IPR006047">
    <property type="entry name" value="GH13_cat_dom"/>
</dbReference>
<evidence type="ECO:0000256" key="3">
    <source>
        <dbReference type="ARBA" id="ARBA00023295"/>
    </source>
</evidence>
<dbReference type="GO" id="GO:0004556">
    <property type="term" value="F:alpha-amylase activity"/>
    <property type="evidence" value="ECO:0007669"/>
    <property type="project" value="TreeGrafter"/>
</dbReference>